<name>A0AAD6MX45_9EURO</name>
<sequence>MSLVVAVSSEEYIINLCHQAARDEGRLDRQEYGPRVVKISEDIAVKYGCGVTASEAATQDFAYRMVDPSIVHIPRVYRFIEVKSKGSRPKGYIVMDYIPGKCLSEVDIESDPDIVVRMAKTILHLSQIKGGTTPGPFGGGRPQGYIWGDDGAKTEFHSLEEMNVYMDKRLERHNDTIDLTPYPLVLCHLDMCRRNIILEEDNKSLCLVEWDHAGLYPRFFEFAMIPCTFPYDGAFEKPLMQELERLMDFTDEEKKFTMLVQCVRAANLRWIL</sequence>
<reference evidence="2" key="1">
    <citation type="journal article" date="2023" name="IMA Fungus">
        <title>Comparative genomic study of the Penicillium genus elucidates a diverse pangenome and 15 lateral gene transfer events.</title>
        <authorList>
            <person name="Petersen C."/>
            <person name="Sorensen T."/>
            <person name="Nielsen M.R."/>
            <person name="Sondergaard T.E."/>
            <person name="Sorensen J.L."/>
            <person name="Fitzpatrick D.A."/>
            <person name="Frisvad J.C."/>
            <person name="Nielsen K.L."/>
        </authorList>
    </citation>
    <scope>NUCLEOTIDE SEQUENCE</scope>
    <source>
        <strain evidence="2">IBT 17514</strain>
    </source>
</reference>
<dbReference type="PANTHER" id="PTHR21310:SF39">
    <property type="entry name" value="AMINOGLYCOSIDE PHOSPHOTRANSFERASE DOMAIN-CONTAINING PROTEIN"/>
    <property type="match status" value="1"/>
</dbReference>
<dbReference type="EMBL" id="JAQJAN010000006">
    <property type="protein sequence ID" value="KAJ5727932.1"/>
    <property type="molecule type" value="Genomic_DNA"/>
</dbReference>
<dbReference type="SUPFAM" id="SSF56112">
    <property type="entry name" value="Protein kinase-like (PK-like)"/>
    <property type="match status" value="1"/>
</dbReference>
<evidence type="ECO:0000259" key="1">
    <source>
        <dbReference type="Pfam" id="PF01636"/>
    </source>
</evidence>
<evidence type="ECO:0000313" key="2">
    <source>
        <dbReference type="EMBL" id="KAJ5727932.1"/>
    </source>
</evidence>
<dbReference type="PANTHER" id="PTHR21310">
    <property type="entry name" value="AMINOGLYCOSIDE PHOSPHOTRANSFERASE-RELATED-RELATED"/>
    <property type="match status" value="1"/>
</dbReference>
<gene>
    <name evidence="2" type="ORF">N7493_005752</name>
</gene>
<dbReference type="AlphaFoldDB" id="A0AAD6MX45"/>
<proteinExistence type="predicted"/>
<dbReference type="InterPro" id="IPR051678">
    <property type="entry name" value="AGP_Transferase"/>
</dbReference>
<dbReference type="InterPro" id="IPR011009">
    <property type="entry name" value="Kinase-like_dom_sf"/>
</dbReference>
<evidence type="ECO:0000313" key="3">
    <source>
        <dbReference type="Proteomes" id="UP001215712"/>
    </source>
</evidence>
<protein>
    <recommendedName>
        <fullName evidence="1">Aminoglycoside phosphotransferase domain-containing protein</fullName>
    </recommendedName>
</protein>
<dbReference type="InterPro" id="IPR002575">
    <property type="entry name" value="Aminoglycoside_PTrfase"/>
</dbReference>
<dbReference type="Pfam" id="PF01636">
    <property type="entry name" value="APH"/>
    <property type="match status" value="1"/>
</dbReference>
<keyword evidence="3" id="KW-1185">Reference proteome</keyword>
<reference evidence="2" key="2">
    <citation type="submission" date="2023-01" db="EMBL/GenBank/DDBJ databases">
        <authorList>
            <person name="Petersen C."/>
        </authorList>
    </citation>
    <scope>NUCLEOTIDE SEQUENCE</scope>
    <source>
        <strain evidence="2">IBT 17514</strain>
    </source>
</reference>
<dbReference type="Gene3D" id="3.90.1200.10">
    <property type="match status" value="1"/>
</dbReference>
<dbReference type="Proteomes" id="UP001215712">
    <property type="component" value="Unassembled WGS sequence"/>
</dbReference>
<accession>A0AAD6MX45</accession>
<comment type="caution">
    <text evidence="2">The sequence shown here is derived from an EMBL/GenBank/DDBJ whole genome shotgun (WGS) entry which is preliminary data.</text>
</comment>
<feature type="domain" description="Aminoglycoside phosphotransferase" evidence="1">
    <location>
        <begin position="68"/>
        <end position="235"/>
    </location>
</feature>
<organism evidence="2 3">
    <name type="scientific">Penicillium malachiteum</name>
    <dbReference type="NCBI Taxonomy" id="1324776"/>
    <lineage>
        <taxon>Eukaryota</taxon>
        <taxon>Fungi</taxon>
        <taxon>Dikarya</taxon>
        <taxon>Ascomycota</taxon>
        <taxon>Pezizomycotina</taxon>
        <taxon>Eurotiomycetes</taxon>
        <taxon>Eurotiomycetidae</taxon>
        <taxon>Eurotiales</taxon>
        <taxon>Aspergillaceae</taxon>
        <taxon>Penicillium</taxon>
    </lineage>
</organism>